<reference evidence="1 2" key="1">
    <citation type="submission" date="2020-03" db="EMBL/GenBank/DDBJ databases">
        <title>Leucobacter sp. nov., isolated from beetles.</title>
        <authorList>
            <person name="Hyun D.-W."/>
            <person name="Bae J.-W."/>
        </authorList>
    </citation>
    <scope>NUCLEOTIDE SEQUENCE [LARGE SCALE GENOMIC DNA]</scope>
    <source>
        <strain evidence="1 2">HDW9C</strain>
    </source>
</reference>
<gene>
    <name evidence="1" type="ORF">G7068_11980</name>
</gene>
<evidence type="ECO:0000313" key="2">
    <source>
        <dbReference type="Proteomes" id="UP000502677"/>
    </source>
</evidence>
<organism evidence="1 2">
    <name type="scientific">Leucobacter viscericola</name>
    <dbReference type="NCBI Taxonomy" id="2714935"/>
    <lineage>
        <taxon>Bacteria</taxon>
        <taxon>Bacillati</taxon>
        <taxon>Actinomycetota</taxon>
        <taxon>Actinomycetes</taxon>
        <taxon>Micrococcales</taxon>
        <taxon>Microbacteriaceae</taxon>
        <taxon>Leucobacter</taxon>
    </lineage>
</organism>
<sequence length="97" mass="10259">MSYLTQAKLAGDQLIIQRVTACAASEGVPDAPFWASQQGWRLSAQPGWDAAYESALARKVSEPGGDSSVISDGMILAAVQAIREAESPPDPPRTETD</sequence>
<dbReference type="RefSeq" id="WP_166292170.1">
    <property type="nucleotide sequence ID" value="NZ_CP049863.1"/>
</dbReference>
<proteinExistence type="predicted"/>
<protein>
    <submittedName>
        <fullName evidence="1">Uncharacterized protein</fullName>
    </submittedName>
</protein>
<keyword evidence="2" id="KW-1185">Reference proteome</keyword>
<accession>A0A6G7XHI1</accession>
<dbReference type="Proteomes" id="UP000502677">
    <property type="component" value="Chromosome"/>
</dbReference>
<dbReference type="AlphaFoldDB" id="A0A6G7XHI1"/>
<evidence type="ECO:0000313" key="1">
    <source>
        <dbReference type="EMBL" id="QIK63828.1"/>
    </source>
</evidence>
<name>A0A6G7XHI1_9MICO</name>
<dbReference type="KEGG" id="lvi:G7068_11980"/>
<dbReference type="EMBL" id="CP049863">
    <property type="protein sequence ID" value="QIK63828.1"/>
    <property type="molecule type" value="Genomic_DNA"/>
</dbReference>